<gene>
    <name evidence="3" type="ORF">WMSIL1_LOCUS13498</name>
</gene>
<dbReference type="AlphaFoldDB" id="A0A564Z8P1"/>
<protein>
    <submittedName>
        <fullName evidence="3">Uncharacterized protein</fullName>
    </submittedName>
</protein>
<evidence type="ECO:0000256" key="1">
    <source>
        <dbReference type="SAM" id="MobiDB-lite"/>
    </source>
</evidence>
<proteinExistence type="predicted"/>
<organism evidence="3 4">
    <name type="scientific">Hymenolepis diminuta</name>
    <name type="common">Rat tapeworm</name>
    <dbReference type="NCBI Taxonomy" id="6216"/>
    <lineage>
        <taxon>Eukaryota</taxon>
        <taxon>Metazoa</taxon>
        <taxon>Spiralia</taxon>
        <taxon>Lophotrochozoa</taxon>
        <taxon>Platyhelminthes</taxon>
        <taxon>Cestoda</taxon>
        <taxon>Eucestoda</taxon>
        <taxon>Cyclophyllidea</taxon>
        <taxon>Hymenolepididae</taxon>
        <taxon>Hymenolepis</taxon>
    </lineage>
</organism>
<feature type="region of interest" description="Disordered" evidence="1">
    <location>
        <begin position="1"/>
        <end position="24"/>
    </location>
</feature>
<accession>A0A564Z8P1</accession>
<keyword evidence="4" id="KW-1185">Reference proteome</keyword>
<dbReference type="EMBL" id="CABIJS010000697">
    <property type="protein sequence ID" value="VUZ55796.1"/>
    <property type="molecule type" value="Genomic_DNA"/>
</dbReference>
<feature type="transmembrane region" description="Helical" evidence="2">
    <location>
        <begin position="44"/>
        <end position="67"/>
    </location>
</feature>
<dbReference type="Proteomes" id="UP000321570">
    <property type="component" value="Unassembled WGS sequence"/>
</dbReference>
<name>A0A564Z8P1_HYMDI</name>
<keyword evidence="2" id="KW-1133">Transmembrane helix</keyword>
<keyword evidence="2" id="KW-0472">Membrane</keyword>
<feature type="compositionally biased region" description="Basic and acidic residues" evidence="1">
    <location>
        <begin position="1"/>
        <end position="15"/>
    </location>
</feature>
<evidence type="ECO:0000256" key="2">
    <source>
        <dbReference type="SAM" id="Phobius"/>
    </source>
</evidence>
<sequence length="82" mass="9740">MEEISDRENLPRKSDDEDETTTKRQKCGRAFGEILRDFSHFCPVSFVILTIFVLGIFLLVIFSDAIFSWTHDYLRRFTENFK</sequence>
<evidence type="ECO:0000313" key="3">
    <source>
        <dbReference type="EMBL" id="VUZ55796.1"/>
    </source>
</evidence>
<reference evidence="3 4" key="1">
    <citation type="submission" date="2019-07" db="EMBL/GenBank/DDBJ databases">
        <authorList>
            <person name="Jastrzebski P J."/>
            <person name="Paukszto L."/>
            <person name="Jastrzebski P J."/>
        </authorList>
    </citation>
    <scope>NUCLEOTIDE SEQUENCE [LARGE SCALE GENOMIC DNA]</scope>
    <source>
        <strain evidence="3 4">WMS-il1</strain>
    </source>
</reference>
<keyword evidence="2" id="KW-0812">Transmembrane</keyword>
<evidence type="ECO:0000313" key="4">
    <source>
        <dbReference type="Proteomes" id="UP000321570"/>
    </source>
</evidence>